<dbReference type="AlphaFoldDB" id="M6JTA8"/>
<proteinExistence type="predicted"/>
<organism evidence="1 2">
    <name type="scientific">Leptospira santarosai serovar Arenal str. MAVJ 401</name>
    <dbReference type="NCBI Taxonomy" id="1049976"/>
    <lineage>
        <taxon>Bacteria</taxon>
        <taxon>Pseudomonadati</taxon>
        <taxon>Spirochaetota</taxon>
        <taxon>Spirochaetia</taxon>
        <taxon>Leptospirales</taxon>
        <taxon>Leptospiraceae</taxon>
        <taxon>Leptospira</taxon>
    </lineage>
</organism>
<evidence type="ECO:0000313" key="2">
    <source>
        <dbReference type="Proteomes" id="UP000012106"/>
    </source>
</evidence>
<name>M6JTA8_9LEPT</name>
<comment type="caution">
    <text evidence="1">The sequence shown here is derived from an EMBL/GenBank/DDBJ whole genome shotgun (WGS) entry which is preliminary data.</text>
</comment>
<evidence type="ECO:0000313" key="1">
    <source>
        <dbReference type="EMBL" id="EMN22795.1"/>
    </source>
</evidence>
<gene>
    <name evidence="1" type="ORF">LEP1GSC063_1841</name>
</gene>
<dbReference type="Proteomes" id="UP000012106">
    <property type="component" value="Unassembled WGS sequence"/>
</dbReference>
<sequence length="45" mass="5859">MKTIIRIVEKLIFFRFFFIRTNEYRRFANSRWNFPTTLFFKRCFR</sequence>
<accession>M6JTA8</accession>
<dbReference type="EMBL" id="AHMU02000022">
    <property type="protein sequence ID" value="EMN22795.1"/>
    <property type="molecule type" value="Genomic_DNA"/>
</dbReference>
<reference evidence="1 2" key="1">
    <citation type="submission" date="2013-01" db="EMBL/GenBank/DDBJ databases">
        <authorList>
            <person name="Harkins D.M."/>
            <person name="Durkin A.S."/>
            <person name="Brinkac L.M."/>
            <person name="Haft D.H."/>
            <person name="Selengut J.D."/>
            <person name="Sanka R."/>
            <person name="DePew J."/>
            <person name="Purushe J."/>
            <person name="Hartskeerl R.A."/>
            <person name="Ahmed A."/>
            <person name="van der Linden H."/>
            <person name="Goris M.G.A."/>
            <person name="Vinetz J.M."/>
            <person name="Sutton G.G."/>
            <person name="Nierman W.C."/>
            <person name="Fouts D.E."/>
        </authorList>
    </citation>
    <scope>NUCLEOTIDE SEQUENCE [LARGE SCALE GENOMIC DNA]</scope>
    <source>
        <strain evidence="1 2">MAVJ 401</strain>
    </source>
</reference>
<protein>
    <submittedName>
        <fullName evidence="1">Uncharacterized protein</fullName>
    </submittedName>
</protein>